<dbReference type="Proteomes" id="UP000192578">
    <property type="component" value="Unassembled WGS sequence"/>
</dbReference>
<gene>
    <name evidence="1" type="ORF">BV898_04329</name>
</gene>
<protein>
    <submittedName>
        <fullName evidence="1">Uncharacterized protein</fullName>
    </submittedName>
</protein>
<dbReference type="AlphaFoldDB" id="A0A1W0X390"/>
<reference evidence="2" key="1">
    <citation type="submission" date="2017-01" db="EMBL/GenBank/DDBJ databases">
        <title>Comparative genomics of anhydrobiosis in the tardigrade Hypsibius dujardini.</title>
        <authorList>
            <person name="Yoshida Y."/>
            <person name="Koutsovoulos G."/>
            <person name="Laetsch D."/>
            <person name="Stevens L."/>
            <person name="Kumar S."/>
            <person name="Horikawa D."/>
            <person name="Ishino K."/>
            <person name="Komine S."/>
            <person name="Tomita M."/>
            <person name="Blaxter M."/>
            <person name="Arakawa K."/>
        </authorList>
    </citation>
    <scope>NUCLEOTIDE SEQUENCE [LARGE SCALE GENOMIC DNA]</scope>
    <source>
        <strain evidence="2">Z151</strain>
    </source>
</reference>
<evidence type="ECO:0000313" key="2">
    <source>
        <dbReference type="Proteomes" id="UP000192578"/>
    </source>
</evidence>
<comment type="caution">
    <text evidence="1">The sequence shown here is derived from an EMBL/GenBank/DDBJ whole genome shotgun (WGS) entry which is preliminary data.</text>
</comment>
<name>A0A1W0X390_HYPEX</name>
<keyword evidence="2" id="KW-1185">Reference proteome</keyword>
<proteinExistence type="predicted"/>
<dbReference type="EMBL" id="MTYJ01000021">
    <property type="protein sequence ID" value="OQV21752.1"/>
    <property type="molecule type" value="Genomic_DNA"/>
</dbReference>
<sequence>MELNWKAVECAVRNTPQTHDLIELWRSVFADLPTPMPAAIVPTTAAGATVLNVFPIKGEPVNCAAIATSTRSQCKRKRPARSDNDPWEEVKIFLPIRKSLPVNARNARDVRNARNVRNVRNVRSVRNVRDVRNVKKRKKSAIKVKSEEFDFLANPAIKHRLSLNPKVAVCPLVSERSIKRPYSTPIGVFVCDGSLRDVMDHAAEEILTSQFIYESELVAPVLLERLVRKQNREERHRASNLFFNSQETVYPNPFLYCSRRKIRSDGQLPLVKPVEVKSSDVTRRIEEIRRWSQARAAGFCTGFTTPGCESPACESTALMGNLDNFQEDAEMDFLKLCSASSGLPLEYLMSHLTEGLIAKVEKNFPHVVLAAKLLEEASHSTLHCLDANSSSVSM</sequence>
<organism evidence="1 2">
    <name type="scientific">Hypsibius exemplaris</name>
    <name type="common">Freshwater tardigrade</name>
    <dbReference type="NCBI Taxonomy" id="2072580"/>
    <lineage>
        <taxon>Eukaryota</taxon>
        <taxon>Metazoa</taxon>
        <taxon>Ecdysozoa</taxon>
        <taxon>Tardigrada</taxon>
        <taxon>Eutardigrada</taxon>
        <taxon>Parachela</taxon>
        <taxon>Hypsibioidea</taxon>
        <taxon>Hypsibiidae</taxon>
        <taxon>Hypsibius</taxon>
    </lineage>
</organism>
<accession>A0A1W0X390</accession>
<evidence type="ECO:0000313" key="1">
    <source>
        <dbReference type="EMBL" id="OQV21752.1"/>
    </source>
</evidence>